<reference evidence="4" key="1">
    <citation type="submission" date="2017-09" db="EMBL/GenBank/DDBJ databases">
        <title>Depth-based differentiation of microbial function through sediment-hosted aquifers and enrichment of novel symbionts in the deep terrestrial subsurface.</title>
        <authorList>
            <person name="Probst A.J."/>
            <person name="Ladd B."/>
            <person name="Jarett J.K."/>
            <person name="Geller-Mcgrath D.E."/>
            <person name="Sieber C.M.K."/>
            <person name="Emerson J.B."/>
            <person name="Anantharaman K."/>
            <person name="Thomas B.C."/>
            <person name="Malmstrom R."/>
            <person name="Stieglmeier M."/>
            <person name="Klingl A."/>
            <person name="Woyke T."/>
            <person name="Ryan C.M."/>
            <person name="Banfield J.F."/>
        </authorList>
    </citation>
    <scope>NUCLEOTIDE SEQUENCE [LARGE SCALE GENOMIC DNA]</scope>
</reference>
<evidence type="ECO:0000256" key="2">
    <source>
        <dbReference type="SAM" id="Phobius"/>
    </source>
</evidence>
<comment type="caution">
    <text evidence="3">The sequence shown here is derived from an EMBL/GenBank/DDBJ whole genome shotgun (WGS) entry which is preliminary data.</text>
</comment>
<evidence type="ECO:0008006" key="5">
    <source>
        <dbReference type="Google" id="ProtNLM"/>
    </source>
</evidence>
<dbReference type="Gene3D" id="3.30.700.10">
    <property type="entry name" value="Glycoprotein, Type 4 Pilin"/>
    <property type="match status" value="1"/>
</dbReference>
<dbReference type="PRINTS" id="PR00813">
    <property type="entry name" value="BCTERIALGSPG"/>
</dbReference>
<dbReference type="Proteomes" id="UP000228964">
    <property type="component" value="Unassembled WGS sequence"/>
</dbReference>
<proteinExistence type="predicted"/>
<evidence type="ECO:0000313" key="3">
    <source>
        <dbReference type="EMBL" id="PIT95481.1"/>
    </source>
</evidence>
<keyword evidence="2" id="KW-0812">Transmembrane</keyword>
<dbReference type="EMBL" id="PFAO01000023">
    <property type="protein sequence ID" value="PIT95481.1"/>
    <property type="molecule type" value="Genomic_DNA"/>
</dbReference>
<keyword evidence="2" id="KW-0472">Membrane</keyword>
<dbReference type="InterPro" id="IPR012902">
    <property type="entry name" value="N_methyl_site"/>
</dbReference>
<sequence length="172" mass="18527">MSKKSNDYCNKSVWGFTLTPKFGVTWRSKGGFTLIELLVVISIIGFIITAAMVIFSQVRMSSRDAVRVANIATVRRALAMYLNDSLTGYPASSGECLTGASGVGAELKAAKVIIEAPADPLKPTDVPNPNVANDPDGFCYYYFSDNKDTYQVSYFLESNSKSGSAGAHTVTQ</sequence>
<dbReference type="Pfam" id="PF07963">
    <property type="entry name" value="N_methyl"/>
    <property type="match status" value="1"/>
</dbReference>
<organism evidence="3 4">
    <name type="scientific">Candidatus Falkowbacteria bacterium CG10_big_fil_rev_8_21_14_0_10_38_22</name>
    <dbReference type="NCBI Taxonomy" id="1974564"/>
    <lineage>
        <taxon>Bacteria</taxon>
        <taxon>Candidatus Falkowiibacteriota</taxon>
    </lineage>
</organism>
<accession>A0A2M6WRQ9</accession>
<dbReference type="SUPFAM" id="SSF54523">
    <property type="entry name" value="Pili subunits"/>
    <property type="match status" value="1"/>
</dbReference>
<name>A0A2M6WRQ9_9BACT</name>
<dbReference type="NCBIfam" id="TIGR02532">
    <property type="entry name" value="IV_pilin_GFxxxE"/>
    <property type="match status" value="1"/>
</dbReference>
<protein>
    <recommendedName>
        <fullName evidence="5">Type II secretion system protein GspG C-terminal domain-containing protein</fullName>
    </recommendedName>
</protein>
<feature type="transmembrane region" description="Helical" evidence="2">
    <location>
        <begin position="32"/>
        <end position="55"/>
    </location>
</feature>
<keyword evidence="2" id="KW-1133">Transmembrane helix</keyword>
<evidence type="ECO:0000256" key="1">
    <source>
        <dbReference type="ARBA" id="ARBA00022481"/>
    </source>
</evidence>
<dbReference type="GO" id="GO:0015627">
    <property type="term" value="C:type II protein secretion system complex"/>
    <property type="evidence" value="ECO:0007669"/>
    <property type="project" value="InterPro"/>
</dbReference>
<evidence type="ECO:0000313" key="4">
    <source>
        <dbReference type="Proteomes" id="UP000228964"/>
    </source>
</evidence>
<dbReference type="GO" id="GO:0015628">
    <property type="term" value="P:protein secretion by the type II secretion system"/>
    <property type="evidence" value="ECO:0007669"/>
    <property type="project" value="InterPro"/>
</dbReference>
<dbReference type="InterPro" id="IPR045584">
    <property type="entry name" value="Pilin-like"/>
</dbReference>
<dbReference type="AlphaFoldDB" id="A0A2M6WRQ9"/>
<dbReference type="PROSITE" id="PS00409">
    <property type="entry name" value="PROKAR_NTER_METHYL"/>
    <property type="match status" value="1"/>
</dbReference>
<gene>
    <name evidence="3" type="ORF">COT96_01020</name>
</gene>
<keyword evidence="1" id="KW-0488">Methylation</keyword>
<dbReference type="InterPro" id="IPR000983">
    <property type="entry name" value="Bac_GSPG_pilin"/>
</dbReference>